<keyword evidence="5 6" id="KW-0472">Membrane</keyword>
<dbReference type="InterPro" id="IPR015867">
    <property type="entry name" value="N-reg_PII/ATP_PRibTrfase_C"/>
</dbReference>
<dbReference type="Pfam" id="PF10035">
    <property type="entry name" value="DUF2179"/>
    <property type="match status" value="1"/>
</dbReference>
<dbReference type="GO" id="GO:0005886">
    <property type="term" value="C:plasma membrane"/>
    <property type="evidence" value="ECO:0007669"/>
    <property type="project" value="UniProtKB-SubCell"/>
</dbReference>
<dbReference type="Pfam" id="PF02588">
    <property type="entry name" value="YitT_membrane"/>
    <property type="match status" value="1"/>
</dbReference>
<dbReference type="Gene3D" id="3.30.70.120">
    <property type="match status" value="1"/>
</dbReference>
<dbReference type="EMBL" id="DTHV01000050">
    <property type="protein sequence ID" value="HGW60123.1"/>
    <property type="molecule type" value="Genomic_DNA"/>
</dbReference>
<feature type="transmembrane region" description="Helical" evidence="6">
    <location>
        <begin position="69"/>
        <end position="91"/>
    </location>
</feature>
<evidence type="ECO:0000256" key="1">
    <source>
        <dbReference type="ARBA" id="ARBA00004651"/>
    </source>
</evidence>
<sequence length="306" mass="33742">MWMRCSRVNWMSLFGLTLEQKNKIRDLLKDLVGVLVGSIIYAVSIDIFIQPNHIAPGGFIGIAIILNHFVPQLKVGLFTIIMNIPLLIVGLKRIGMRFFFGTILGTILSSIFIDILAPFLPQFQGEPMLAALYGGFLMGAGIGIVFRFYASTGGSDLLAQIIYDITGLPFGQSLMLIDVVIIIMSGIVFKDINVPLYSIIAELVSNYAVDLAQEGFISYRVAFIITEHPDRIKKVIFDEIGRGVTEVEVRGGFTGEGKTMLMVAVLHTEVMKIKRVVLENDPDCFIIIGNASHIIGLGFKSAKERI</sequence>
<comment type="subcellular location">
    <subcellularLocation>
        <location evidence="1">Cell membrane</location>
        <topology evidence="1">Multi-pass membrane protein</topology>
    </subcellularLocation>
</comment>
<keyword evidence="2" id="KW-1003">Cell membrane</keyword>
<evidence type="ECO:0000256" key="4">
    <source>
        <dbReference type="ARBA" id="ARBA00022989"/>
    </source>
</evidence>
<evidence type="ECO:0000259" key="7">
    <source>
        <dbReference type="Pfam" id="PF10035"/>
    </source>
</evidence>
<evidence type="ECO:0000256" key="5">
    <source>
        <dbReference type="ARBA" id="ARBA00023136"/>
    </source>
</evidence>
<evidence type="ECO:0000256" key="6">
    <source>
        <dbReference type="SAM" id="Phobius"/>
    </source>
</evidence>
<dbReference type="PIRSF" id="PIRSF006483">
    <property type="entry name" value="Membrane_protein_YitT"/>
    <property type="match status" value="1"/>
</dbReference>
<name>A0A7C4YEJ4_9BACT</name>
<proteinExistence type="predicted"/>
<dbReference type="InterPro" id="IPR019264">
    <property type="entry name" value="DUF2179"/>
</dbReference>
<feature type="transmembrane region" description="Helical" evidence="6">
    <location>
        <begin position="161"/>
        <end position="189"/>
    </location>
</feature>
<dbReference type="PANTHER" id="PTHR33545">
    <property type="entry name" value="UPF0750 MEMBRANE PROTEIN YITT-RELATED"/>
    <property type="match status" value="1"/>
</dbReference>
<keyword evidence="3 6" id="KW-0812">Transmembrane</keyword>
<evidence type="ECO:0000256" key="2">
    <source>
        <dbReference type="ARBA" id="ARBA00022475"/>
    </source>
</evidence>
<feature type="transmembrane region" description="Helical" evidence="6">
    <location>
        <begin position="129"/>
        <end position="149"/>
    </location>
</feature>
<keyword evidence="4 6" id="KW-1133">Transmembrane helix</keyword>
<dbReference type="PANTHER" id="PTHR33545:SF9">
    <property type="entry name" value="UPF0750 MEMBRANE PROTEIN YITE"/>
    <property type="match status" value="1"/>
</dbReference>
<feature type="transmembrane region" description="Helical" evidence="6">
    <location>
        <begin position="31"/>
        <end position="49"/>
    </location>
</feature>
<organism evidence="8">
    <name type="scientific">Caldisericum exile</name>
    <dbReference type="NCBI Taxonomy" id="693075"/>
    <lineage>
        <taxon>Bacteria</taxon>
        <taxon>Pseudomonadati</taxon>
        <taxon>Caldisericota/Cryosericota group</taxon>
        <taxon>Caldisericota</taxon>
        <taxon>Caldisericia</taxon>
        <taxon>Caldisericales</taxon>
        <taxon>Caldisericaceae</taxon>
        <taxon>Caldisericum</taxon>
    </lineage>
</organism>
<dbReference type="InterPro" id="IPR003740">
    <property type="entry name" value="YitT"/>
</dbReference>
<evidence type="ECO:0000256" key="3">
    <source>
        <dbReference type="ARBA" id="ARBA00022692"/>
    </source>
</evidence>
<accession>A0A7C4YEJ4</accession>
<comment type="caution">
    <text evidence="8">The sequence shown here is derived from an EMBL/GenBank/DDBJ whole genome shotgun (WGS) entry which is preliminary data.</text>
</comment>
<feature type="domain" description="DUF2179" evidence="7">
    <location>
        <begin position="242"/>
        <end position="296"/>
    </location>
</feature>
<evidence type="ECO:0000313" key="8">
    <source>
        <dbReference type="EMBL" id="HGW60123.1"/>
    </source>
</evidence>
<gene>
    <name evidence="8" type="ORF">ENV82_01595</name>
</gene>
<reference evidence="8" key="1">
    <citation type="journal article" date="2020" name="mSystems">
        <title>Genome- and Community-Level Interaction Insights into Carbon Utilization and Element Cycling Functions of Hydrothermarchaeota in Hydrothermal Sediment.</title>
        <authorList>
            <person name="Zhou Z."/>
            <person name="Liu Y."/>
            <person name="Xu W."/>
            <person name="Pan J."/>
            <person name="Luo Z.H."/>
            <person name="Li M."/>
        </authorList>
    </citation>
    <scope>NUCLEOTIDE SEQUENCE [LARGE SCALE GENOMIC DNA]</scope>
    <source>
        <strain evidence="8">SpSt-794</strain>
    </source>
</reference>
<protein>
    <submittedName>
        <fullName evidence="8">YitT family protein</fullName>
    </submittedName>
</protein>
<feature type="transmembrane region" description="Helical" evidence="6">
    <location>
        <begin position="98"/>
        <end position="117"/>
    </location>
</feature>
<dbReference type="InterPro" id="IPR051461">
    <property type="entry name" value="UPF0750_membrane"/>
</dbReference>
<dbReference type="AlphaFoldDB" id="A0A7C4YEJ4"/>
<dbReference type="CDD" id="cd16380">
    <property type="entry name" value="YitT_C"/>
    <property type="match status" value="1"/>
</dbReference>